<dbReference type="RefSeq" id="WP_310898160.1">
    <property type="nucleotide sequence ID" value="NZ_JAMQOM010000020.1"/>
</dbReference>
<organism evidence="1 2">
    <name type="scientific">Haloarcula terrestris</name>
    <dbReference type="NCBI Taxonomy" id="2950533"/>
    <lineage>
        <taxon>Archaea</taxon>
        <taxon>Methanobacteriati</taxon>
        <taxon>Methanobacteriota</taxon>
        <taxon>Stenosarchaea group</taxon>
        <taxon>Halobacteria</taxon>
        <taxon>Halobacteriales</taxon>
        <taxon>Haloarculaceae</taxon>
        <taxon>Haloarcula</taxon>
    </lineage>
</organism>
<reference evidence="1 2" key="1">
    <citation type="submission" date="2022-06" db="EMBL/GenBank/DDBJ databases">
        <title>Haloarcula sp. a new haloarchaeum isolate from saline soil.</title>
        <authorList>
            <person name="Strakova D."/>
            <person name="Galisteo C."/>
            <person name="Sanchez-Porro C."/>
            <person name="Ventosa A."/>
        </authorList>
    </citation>
    <scope>NUCLEOTIDE SEQUENCE [LARGE SCALE GENOMIC DNA]</scope>
    <source>
        <strain evidence="1 2">S1AR25-5A</strain>
    </source>
</reference>
<sequence length="190" mass="22160">MSSPENLLEFQKRQLDHDQQYHQDIYTLPYPERMNHYVLHFSKYVGRLSRDYTDEMRQEQLEKTLADSTIVVFAAANTLNLDLETELEEMFGVEATSIEEWGQELNPADDSMDSEEVQDWLLNRMATPTGRMSNAMESLDHMEPMNVRNILEEETVEILSGLLIAMDNLNIDLGSILDERWKKIEEESIL</sequence>
<name>A0AAE4F0N3_9EURY</name>
<proteinExistence type="predicted"/>
<evidence type="ECO:0000313" key="2">
    <source>
        <dbReference type="Proteomes" id="UP001253439"/>
    </source>
</evidence>
<accession>A0AAE4F0N3</accession>
<evidence type="ECO:0000313" key="1">
    <source>
        <dbReference type="EMBL" id="MDS0223635.1"/>
    </source>
</evidence>
<keyword evidence="2" id="KW-1185">Reference proteome</keyword>
<protein>
    <submittedName>
        <fullName evidence="1">Uncharacterized protein</fullName>
    </submittedName>
</protein>
<dbReference type="AlphaFoldDB" id="A0AAE4F0N3"/>
<comment type="caution">
    <text evidence="1">The sequence shown here is derived from an EMBL/GenBank/DDBJ whole genome shotgun (WGS) entry which is preliminary data.</text>
</comment>
<dbReference type="EMBL" id="JAMQOM010000020">
    <property type="protein sequence ID" value="MDS0223635.1"/>
    <property type="molecule type" value="Genomic_DNA"/>
</dbReference>
<dbReference type="Proteomes" id="UP001253439">
    <property type="component" value="Unassembled WGS sequence"/>
</dbReference>
<gene>
    <name evidence="1" type="ORF">NDI54_20035</name>
</gene>